<evidence type="ECO:0000313" key="1">
    <source>
        <dbReference type="EMBL" id="MPN41679.1"/>
    </source>
</evidence>
<gene>
    <name evidence="1" type="ORF">SDC9_189234</name>
</gene>
<dbReference type="SUPFAM" id="SSF100950">
    <property type="entry name" value="NagB/RpiA/CoA transferase-like"/>
    <property type="match status" value="1"/>
</dbReference>
<reference evidence="1" key="1">
    <citation type="submission" date="2019-08" db="EMBL/GenBank/DDBJ databases">
        <authorList>
            <person name="Kucharzyk K."/>
            <person name="Murdoch R.W."/>
            <person name="Higgins S."/>
            <person name="Loffler F."/>
        </authorList>
    </citation>
    <scope>NUCLEOTIDE SEQUENCE</scope>
</reference>
<evidence type="ECO:0008006" key="2">
    <source>
        <dbReference type="Google" id="ProtNLM"/>
    </source>
</evidence>
<dbReference type="InterPro" id="IPR037171">
    <property type="entry name" value="NagB/RpiA_transferase-like"/>
</dbReference>
<organism evidence="1">
    <name type="scientific">bioreactor metagenome</name>
    <dbReference type="NCBI Taxonomy" id="1076179"/>
    <lineage>
        <taxon>unclassified sequences</taxon>
        <taxon>metagenomes</taxon>
        <taxon>ecological metagenomes</taxon>
    </lineage>
</organism>
<dbReference type="EMBL" id="VSSQ01098879">
    <property type="protein sequence ID" value="MPN41679.1"/>
    <property type="molecule type" value="Genomic_DNA"/>
</dbReference>
<protein>
    <recommendedName>
        <fullName evidence="2">Glucosamine-6-phosphate deaminase</fullName>
    </recommendedName>
</protein>
<dbReference type="Gene3D" id="3.40.50.1360">
    <property type="match status" value="1"/>
</dbReference>
<sequence length="65" mass="7180">MSAAHLFCMVPTFRKDIAVKLTVEGVINESCPATILRKHPSAILYLDKDSAGLLNNEFYSAKQVL</sequence>
<accession>A0A645HU09</accession>
<name>A0A645HU09_9ZZZZ</name>
<proteinExistence type="predicted"/>
<comment type="caution">
    <text evidence="1">The sequence shown here is derived from an EMBL/GenBank/DDBJ whole genome shotgun (WGS) entry which is preliminary data.</text>
</comment>
<dbReference type="AlphaFoldDB" id="A0A645HU09"/>